<dbReference type="OrthoDB" id="3060267at2759"/>
<proteinExistence type="predicted"/>
<dbReference type="AlphaFoldDB" id="A0A2H3DBB9"/>
<protein>
    <submittedName>
        <fullName evidence="1">Uncharacterized protein</fullName>
    </submittedName>
</protein>
<accession>A0A2H3DBB9</accession>
<evidence type="ECO:0000313" key="1">
    <source>
        <dbReference type="EMBL" id="PBK86367.1"/>
    </source>
</evidence>
<name>A0A2H3DBB9_ARMGA</name>
<organism evidence="1 2">
    <name type="scientific">Armillaria gallica</name>
    <name type="common">Bulbous honey fungus</name>
    <name type="synonym">Armillaria bulbosa</name>
    <dbReference type="NCBI Taxonomy" id="47427"/>
    <lineage>
        <taxon>Eukaryota</taxon>
        <taxon>Fungi</taxon>
        <taxon>Dikarya</taxon>
        <taxon>Basidiomycota</taxon>
        <taxon>Agaricomycotina</taxon>
        <taxon>Agaricomycetes</taxon>
        <taxon>Agaricomycetidae</taxon>
        <taxon>Agaricales</taxon>
        <taxon>Marasmiineae</taxon>
        <taxon>Physalacriaceae</taxon>
        <taxon>Armillaria</taxon>
    </lineage>
</organism>
<keyword evidence="2" id="KW-1185">Reference proteome</keyword>
<gene>
    <name evidence="1" type="ORF">ARMGADRAFT_1086545</name>
</gene>
<dbReference type="STRING" id="47427.A0A2H3DBB9"/>
<reference evidence="2" key="1">
    <citation type="journal article" date="2017" name="Nat. Ecol. Evol.">
        <title>Genome expansion and lineage-specific genetic innovations in the forest pathogenic fungi Armillaria.</title>
        <authorList>
            <person name="Sipos G."/>
            <person name="Prasanna A.N."/>
            <person name="Walter M.C."/>
            <person name="O'Connor E."/>
            <person name="Balint B."/>
            <person name="Krizsan K."/>
            <person name="Kiss B."/>
            <person name="Hess J."/>
            <person name="Varga T."/>
            <person name="Slot J."/>
            <person name="Riley R."/>
            <person name="Boka B."/>
            <person name="Rigling D."/>
            <person name="Barry K."/>
            <person name="Lee J."/>
            <person name="Mihaltcheva S."/>
            <person name="LaButti K."/>
            <person name="Lipzen A."/>
            <person name="Waldron R."/>
            <person name="Moloney N.M."/>
            <person name="Sperisen C."/>
            <person name="Kredics L."/>
            <person name="Vagvoelgyi C."/>
            <person name="Patrignani A."/>
            <person name="Fitzpatrick D."/>
            <person name="Nagy I."/>
            <person name="Doyle S."/>
            <person name="Anderson J.B."/>
            <person name="Grigoriev I.V."/>
            <person name="Gueldener U."/>
            <person name="Muensterkoetter M."/>
            <person name="Nagy L.G."/>
        </authorList>
    </citation>
    <scope>NUCLEOTIDE SEQUENCE [LARGE SCALE GENOMIC DNA]</scope>
    <source>
        <strain evidence="2">Ar21-2</strain>
    </source>
</reference>
<dbReference type="Proteomes" id="UP000217790">
    <property type="component" value="Unassembled WGS sequence"/>
</dbReference>
<sequence>MTKPLFVEVIIDLYARFIHDLALQDACNMFRAAWWDEGDNTVQGWKDTLQQLIDDMDVAPDEYSVKNKFMSGLLPNVRNGVFADRFSVEYNDWEELYQSVLDIKYALKVERRFLKMPRVQCPTTDNRNNRCGDDRCAEWDPLMR</sequence>
<dbReference type="InParanoid" id="A0A2H3DBB9"/>
<evidence type="ECO:0000313" key="2">
    <source>
        <dbReference type="Proteomes" id="UP000217790"/>
    </source>
</evidence>
<dbReference type="EMBL" id="KZ293684">
    <property type="protein sequence ID" value="PBK86367.1"/>
    <property type="molecule type" value="Genomic_DNA"/>
</dbReference>